<comment type="caution">
    <text evidence="2">The sequence shown here is derived from an EMBL/GenBank/DDBJ whole genome shotgun (WGS) entry which is preliminary data.</text>
</comment>
<feature type="compositionally biased region" description="Low complexity" evidence="1">
    <location>
        <begin position="290"/>
        <end position="305"/>
    </location>
</feature>
<dbReference type="Proteomes" id="UP000004829">
    <property type="component" value="Unassembled WGS sequence"/>
</dbReference>
<feature type="compositionally biased region" description="Polar residues" evidence="1">
    <location>
        <begin position="251"/>
        <end position="289"/>
    </location>
</feature>
<dbReference type="RefSeq" id="WP_005919507.1">
    <property type="nucleotide sequence ID" value="NZ_ALVD01000010.1"/>
</dbReference>
<evidence type="ECO:0000313" key="3">
    <source>
        <dbReference type="Proteomes" id="UP000004829"/>
    </source>
</evidence>
<dbReference type="SUPFAM" id="SSF52540">
    <property type="entry name" value="P-loop containing nucleoside triphosphate hydrolases"/>
    <property type="match status" value="1"/>
</dbReference>
<dbReference type="EMBL" id="ALVD01000010">
    <property type="protein sequence ID" value="EJU06847.1"/>
    <property type="molecule type" value="Genomic_DNA"/>
</dbReference>
<name>A0ABN0GY30_9FUSO</name>
<evidence type="ECO:0008006" key="4">
    <source>
        <dbReference type="Google" id="ProtNLM"/>
    </source>
</evidence>
<keyword evidence="3" id="KW-1185">Reference proteome</keyword>
<organism evidence="2 3">
    <name type="scientific">Fusobacterium hwasookii ChDC F128</name>
    <dbReference type="NCBI Taxonomy" id="1216362"/>
    <lineage>
        <taxon>Bacteria</taxon>
        <taxon>Fusobacteriati</taxon>
        <taxon>Fusobacteriota</taxon>
        <taxon>Fusobacteriia</taxon>
        <taxon>Fusobacteriales</taxon>
        <taxon>Fusobacteriaceae</taxon>
        <taxon>Fusobacterium</taxon>
    </lineage>
</organism>
<sequence length="1157" mass="131086">MEYQVIEKEERLQFLEEMFESTELKVTESYNYPTIKEDLSNVVLYHIKEVTFEGEEKSPRREAFENVIGMIQNEGVNFIYLILGDKKGVSFYFGLVRESKYDGELSMPIDEMGNNLLKSAIRGNFRGSKIEEVEPDEMLEIFNKMQTNSENKNLTRKYANITGTPGVNESEDKKSFQGVDRLVDVMQGDDFGLCIIAKPLSKRAIKKIEDDLYYIHNRLSSFSKISYQEGKNRSQGTSITKGTNESKSEGTNKSVTIGSSENIGTSENETVGSTKGTNESNTITKGINDSTTKGTSSSSSSNEGWNEGGGETSGGNSNSSNTSWGKSKSVTKDSGTNESTTEGTSSSTATSVGTNSSENFSKSEGTNKSTGTNESRSKGINESVTTGTSFSEGENITTGSSENISKDIFNKKATDYVKYIDEMLLPIIDYGKSKGLYLTTTFIFADKKSQLEKLGNTMKSLYSGKKGNKNPLDVEILDENDKKIEYFKNFQIPECISYDDENALTLKSHFVENDEVSLGNWYSPNELGLIAGLPEKEVVGLALNEEVEFGLNAKAPEKGEELISLGYLVQSGNKIDVEVSLEKSALNKHIFITGVTGTGKTTTCQKLLLESKLPFLVIEPAKTEYRILMNKKETEDILIFTLGKDDVAPFRLNPFEFFEGESITSRVDMLKAAMEASFDMEAAIPQIIESAMYSCYEDYGWNIDNNKNEKFDNPYDEGVYSFPTLEDLLNKIEIEVTKHNFDDRLKKDYIGSITARLQGLLVGSKGQMLNTRRGIDFRELIEKKVVLEIEEIKNGTEKSLIMGFILTNLCEALKSKFKKDKQFKHITLIEEAHRLLSKYSPGDSLNKKNSVETFADMLAEVRKYGESLIIADQIPNKMTPEVLKNTNTKIVHKIFAEDDKEAIGNTISLSKEQKDFLSSLTTGRAIVFSQGWTKALQVQIKERTNTTSKETIDEDKLKNRVENFYIENYKKGIFLGTKYKKISKKDFELCREFSTNKEFVKVFKEIFENKIGTFQEFEFIAKNFFKYKSMAKLIKNIYEDKINNMEDFKLIENQLKTLLDNQEFLENIKYVLLKEEAKIKDFELFKEEFKKYYKDSFNKDLYKIINCLYYNNLPTAESKEIYFGISDVFNKGDILETSGKELTEEYRKDLKNKITKN</sequence>
<dbReference type="PANTHER" id="PTHR42957:SF1">
    <property type="entry name" value="HELICASE MJ1565-RELATED"/>
    <property type="match status" value="1"/>
</dbReference>
<dbReference type="InterPro" id="IPR027417">
    <property type="entry name" value="P-loop_NTPase"/>
</dbReference>
<feature type="compositionally biased region" description="Polar residues" evidence="1">
    <location>
        <begin position="358"/>
        <end position="401"/>
    </location>
</feature>
<feature type="compositionally biased region" description="Polar residues" evidence="1">
    <location>
        <begin position="233"/>
        <end position="243"/>
    </location>
</feature>
<reference evidence="3" key="1">
    <citation type="journal article" date="2012" name="J. Bacteriol.">
        <title>Draft Genome Sequence of Fusobacterium nucleatum ChDC F128, Isolated from a Periodontitis Lesion.</title>
        <authorList>
            <person name="Park S.N."/>
            <person name="Kong S.W."/>
            <person name="Kim H.S."/>
            <person name="Park M.S."/>
            <person name="Lee J.W."/>
            <person name="Cho E."/>
            <person name="Lim Y.K."/>
            <person name="Choi M.H."/>
            <person name="Chang Y.H."/>
            <person name="Shin J.H."/>
            <person name="Park H.S."/>
            <person name="Choi S.H."/>
            <person name="Kook J.K."/>
        </authorList>
    </citation>
    <scope>NUCLEOTIDE SEQUENCE [LARGE SCALE GENOMIC DNA]</scope>
    <source>
        <strain evidence="3">ChDC F128</strain>
    </source>
</reference>
<dbReference type="PANTHER" id="PTHR42957">
    <property type="entry name" value="HELICASE MJ1565-RELATED"/>
    <property type="match status" value="1"/>
</dbReference>
<dbReference type="Gene3D" id="3.40.50.300">
    <property type="entry name" value="P-loop containing nucleotide triphosphate hydrolases"/>
    <property type="match status" value="2"/>
</dbReference>
<gene>
    <name evidence="2" type="ORF">B437_10390</name>
</gene>
<dbReference type="InterPro" id="IPR008571">
    <property type="entry name" value="HerA-like"/>
</dbReference>
<accession>A0ABN0GY30</accession>
<proteinExistence type="predicted"/>
<feature type="compositionally biased region" description="Low complexity" evidence="1">
    <location>
        <begin position="314"/>
        <end position="357"/>
    </location>
</feature>
<protein>
    <recommendedName>
        <fullName evidence="4">Helicase HerA central domain-containing protein</fullName>
    </recommendedName>
</protein>
<evidence type="ECO:0000313" key="2">
    <source>
        <dbReference type="EMBL" id="EJU06847.1"/>
    </source>
</evidence>
<evidence type="ECO:0000256" key="1">
    <source>
        <dbReference type="SAM" id="MobiDB-lite"/>
    </source>
</evidence>
<feature type="region of interest" description="Disordered" evidence="1">
    <location>
        <begin position="228"/>
        <end position="401"/>
    </location>
</feature>